<dbReference type="PRINTS" id="PR00368">
    <property type="entry name" value="FADPNR"/>
</dbReference>
<dbReference type="InterPro" id="IPR016156">
    <property type="entry name" value="FAD/NAD-linked_Rdtase_dimer_sf"/>
</dbReference>
<comment type="cofactor">
    <cofactor evidence="1">
        <name>FAD</name>
        <dbReference type="ChEBI" id="CHEBI:57692"/>
    </cofactor>
</comment>
<gene>
    <name evidence="7" type="ORF">AWC18_07485</name>
</gene>
<name>A0A1X1ZFU8_MYCNO</name>
<keyword evidence="8" id="KW-1185">Reference proteome</keyword>
<feature type="domain" description="FAD/NAD(P)-binding" evidence="5">
    <location>
        <begin position="20"/>
        <end position="312"/>
    </location>
</feature>
<keyword evidence="2" id="KW-0285">Flavoprotein</keyword>
<keyword evidence="3" id="KW-0274">FAD</keyword>
<dbReference type="SUPFAM" id="SSF55424">
    <property type="entry name" value="FAD/NAD-linked reductases, dimerisation (C-terminal) domain"/>
    <property type="match status" value="1"/>
</dbReference>
<dbReference type="Pfam" id="PF14759">
    <property type="entry name" value="Reductase_C"/>
    <property type="match status" value="1"/>
</dbReference>
<dbReference type="InterPro" id="IPR050446">
    <property type="entry name" value="FAD-oxidoreductase/Apoptosis"/>
</dbReference>
<dbReference type="EMBL" id="LQPI01000035">
    <property type="protein sequence ID" value="ORW22273.1"/>
    <property type="molecule type" value="Genomic_DNA"/>
</dbReference>
<accession>A0A1X1ZFU8</accession>
<dbReference type="Gene3D" id="3.50.50.60">
    <property type="entry name" value="FAD/NAD(P)-binding domain"/>
    <property type="match status" value="2"/>
</dbReference>
<dbReference type="AlphaFoldDB" id="A0A1X1ZFU8"/>
<proteinExistence type="predicted"/>
<organism evidence="7 8">
    <name type="scientific">Mycolicibacter nonchromogenicus</name>
    <name type="common">Mycobacterium nonchromogenicum</name>
    <dbReference type="NCBI Taxonomy" id="1782"/>
    <lineage>
        <taxon>Bacteria</taxon>
        <taxon>Bacillati</taxon>
        <taxon>Actinomycetota</taxon>
        <taxon>Actinomycetes</taxon>
        <taxon>Mycobacteriales</taxon>
        <taxon>Mycobacteriaceae</taxon>
        <taxon>Mycolicibacter</taxon>
    </lineage>
</organism>
<dbReference type="PRINTS" id="PR00411">
    <property type="entry name" value="PNDRDTASEI"/>
</dbReference>
<evidence type="ECO:0000259" key="6">
    <source>
        <dbReference type="Pfam" id="PF14759"/>
    </source>
</evidence>
<dbReference type="GO" id="GO:0016651">
    <property type="term" value="F:oxidoreductase activity, acting on NAD(P)H"/>
    <property type="evidence" value="ECO:0007669"/>
    <property type="project" value="TreeGrafter"/>
</dbReference>
<reference evidence="7 8" key="1">
    <citation type="submission" date="2016-01" db="EMBL/GenBank/DDBJ databases">
        <title>The new phylogeny of the genus Mycobacterium.</title>
        <authorList>
            <person name="Tarcisio F."/>
            <person name="Conor M."/>
            <person name="Antonella G."/>
            <person name="Elisabetta G."/>
            <person name="Giulia F.S."/>
            <person name="Sara T."/>
            <person name="Anna F."/>
            <person name="Clotilde B."/>
            <person name="Roberto B."/>
            <person name="Veronica D.S."/>
            <person name="Fabio R."/>
            <person name="Monica P."/>
            <person name="Olivier J."/>
            <person name="Enrico T."/>
            <person name="Nicola S."/>
        </authorList>
    </citation>
    <scope>NUCLEOTIDE SEQUENCE [LARGE SCALE GENOMIC DNA]</scope>
    <source>
        <strain evidence="7 8">DSM 44164</strain>
    </source>
</reference>
<dbReference type="SUPFAM" id="SSF51905">
    <property type="entry name" value="FAD/NAD(P)-binding domain"/>
    <property type="match status" value="2"/>
</dbReference>
<sequence>MRRRQGRLRDGGSGPAVTGVVIVGAGLASVRTAEQLRRNGFDGPITIVGAEEHPPYDRPPLSKQMLRGEVDDVALKPASFYDDNGITLRLGCPALAVDVAAHTLTLADGQVLGYDQLVIATGLVPNRIAAFGDLDGVCVLRSLDDCVALQRRAASARRAVVIGAGFIGCEVAASLRGMGVQVTLVEPQAAPLAGVLGEQAGALIARLHRDEGVDVRTGVAVSSVSGSESVEAVTLSDGSVVAAELVVVGVGSRPACDWLAGSGVEVADGVVCDAVGRTSAADVWAIGDVAAWRDATGSRVRVEHWSNVADQAKILVAAMLDSEAVISPGVPYFWSDQYDVKIQCLGRPKANDTVHLVDDDGRRFLAYYERDGVLVAVVGAGIPEKVRTARAKIAAGVAIAEVLQPV</sequence>
<evidence type="ECO:0000313" key="8">
    <source>
        <dbReference type="Proteomes" id="UP000193108"/>
    </source>
</evidence>
<keyword evidence="4" id="KW-0560">Oxidoreductase</keyword>
<feature type="domain" description="Reductase C-terminal" evidence="6">
    <location>
        <begin position="332"/>
        <end position="400"/>
    </location>
</feature>
<dbReference type="InterPro" id="IPR036188">
    <property type="entry name" value="FAD/NAD-bd_sf"/>
</dbReference>
<dbReference type="GO" id="GO:0005737">
    <property type="term" value="C:cytoplasm"/>
    <property type="evidence" value="ECO:0007669"/>
    <property type="project" value="TreeGrafter"/>
</dbReference>
<dbReference type="PANTHER" id="PTHR43557">
    <property type="entry name" value="APOPTOSIS-INDUCING FACTOR 1"/>
    <property type="match status" value="1"/>
</dbReference>
<dbReference type="InterPro" id="IPR023753">
    <property type="entry name" value="FAD/NAD-binding_dom"/>
</dbReference>
<protein>
    <submittedName>
        <fullName evidence="7">Pyridine nucleotide-disulfide oxidoreductase</fullName>
    </submittedName>
</protein>
<evidence type="ECO:0000256" key="1">
    <source>
        <dbReference type="ARBA" id="ARBA00001974"/>
    </source>
</evidence>
<comment type="caution">
    <text evidence="7">The sequence shown here is derived from an EMBL/GenBank/DDBJ whole genome shotgun (WGS) entry which is preliminary data.</text>
</comment>
<evidence type="ECO:0000259" key="5">
    <source>
        <dbReference type="Pfam" id="PF07992"/>
    </source>
</evidence>
<dbReference type="Proteomes" id="UP000193108">
    <property type="component" value="Unassembled WGS sequence"/>
</dbReference>
<dbReference type="STRING" id="1782.AWC18_07485"/>
<evidence type="ECO:0000313" key="7">
    <source>
        <dbReference type="EMBL" id="ORW22273.1"/>
    </source>
</evidence>
<evidence type="ECO:0000256" key="2">
    <source>
        <dbReference type="ARBA" id="ARBA00022630"/>
    </source>
</evidence>
<dbReference type="InterPro" id="IPR028202">
    <property type="entry name" value="Reductase_C"/>
</dbReference>
<dbReference type="PANTHER" id="PTHR43557:SF2">
    <property type="entry name" value="RIESKE DOMAIN-CONTAINING PROTEIN-RELATED"/>
    <property type="match status" value="1"/>
</dbReference>
<evidence type="ECO:0000256" key="4">
    <source>
        <dbReference type="ARBA" id="ARBA00023002"/>
    </source>
</evidence>
<dbReference type="Pfam" id="PF07992">
    <property type="entry name" value="Pyr_redox_2"/>
    <property type="match status" value="1"/>
</dbReference>
<dbReference type="Gene3D" id="3.30.390.30">
    <property type="match status" value="1"/>
</dbReference>
<evidence type="ECO:0000256" key="3">
    <source>
        <dbReference type="ARBA" id="ARBA00022827"/>
    </source>
</evidence>